<dbReference type="Proteomes" id="UP000000626">
    <property type="component" value="Chromosome"/>
</dbReference>
<gene>
    <name evidence="1" type="ordered locus">NMA1879</name>
</gene>
<protein>
    <submittedName>
        <fullName evidence="1">Uncharacterized protein</fullName>
    </submittedName>
</protein>
<evidence type="ECO:0000313" key="1">
    <source>
        <dbReference type="EMBL" id="CAM08998.1"/>
    </source>
</evidence>
<dbReference type="AlphaFoldDB" id="A0A0U1RJX1"/>
<proteinExistence type="predicted"/>
<dbReference type="KEGG" id="nma:NMA1879"/>
<evidence type="ECO:0000313" key="2">
    <source>
        <dbReference type="Proteomes" id="UP000000626"/>
    </source>
</evidence>
<dbReference type="RefSeq" id="WP_002212706.1">
    <property type="nucleotide sequence ID" value="NC_003116.1"/>
</dbReference>
<dbReference type="EMBL" id="AL157959">
    <property type="protein sequence ID" value="CAM08998.1"/>
    <property type="molecule type" value="Genomic_DNA"/>
</dbReference>
<organism evidence="1 2">
    <name type="scientific">Neisseria meningitidis serogroup A / serotype 4A (strain DSM 15465 / Z2491)</name>
    <dbReference type="NCBI Taxonomy" id="122587"/>
    <lineage>
        <taxon>Bacteria</taxon>
        <taxon>Pseudomonadati</taxon>
        <taxon>Pseudomonadota</taxon>
        <taxon>Betaproteobacteria</taxon>
        <taxon>Neisseriales</taxon>
        <taxon>Neisseriaceae</taxon>
        <taxon>Neisseria</taxon>
    </lineage>
</organism>
<accession>A0A0U1RJX1</accession>
<sequence>MKTETKICKKCGEERPLFRFKKDDAYAGGYRPVCYECLNARAKELKAVRDSMAERKIISKGISINGGKTHMEFPEEPEFMKNKYWTVTKTDYRRPLKGL</sequence>
<name>A0A0U1RJX1_NEIMA</name>
<reference evidence="1 2" key="1">
    <citation type="journal article" date="2000" name="Nature">
        <title>Complete DNA sequence of a serogroup A strain of Neisseria meningitidis Z2491.</title>
        <authorList>
            <person name="Parkhill J."/>
            <person name="Achtman M."/>
            <person name="James K.D."/>
            <person name="Bentley S.D."/>
            <person name="Churcher C."/>
            <person name="Klee S.R."/>
            <person name="Morelli G."/>
            <person name="Basham D."/>
            <person name="Brown D."/>
            <person name="Chillingworth T."/>
            <person name="Davies R.M."/>
            <person name="Davis P."/>
            <person name="Devlin K."/>
            <person name="Feltwell T."/>
            <person name="Hamlin N."/>
            <person name="Holroyd S."/>
            <person name="Jagels K."/>
            <person name="Leather S."/>
            <person name="Moule S."/>
            <person name="Mungall K."/>
            <person name="Quail M.A."/>
            <person name="Rajandream M.A."/>
            <person name="Rutherford K.M."/>
            <person name="Simmonds M."/>
            <person name="Skelton J."/>
            <person name="Whitehead S."/>
            <person name="Spratt B.G."/>
            <person name="Barrell B.G."/>
        </authorList>
    </citation>
    <scope>NUCLEOTIDE SEQUENCE [LARGE SCALE GENOMIC DNA]</scope>
    <source>
        <strain evidence="2">DSM 15465 / Z2491</strain>
    </source>
</reference>
<dbReference type="HOGENOM" id="CLU_2317353_0_0_4"/>
<dbReference type="EnsemblBacteria" id="CAM08998">
    <property type="protein sequence ID" value="CAM08998"/>
    <property type="gene ID" value="NMA1879"/>
</dbReference>
<dbReference type="GeneID" id="93387706"/>